<evidence type="ECO:0000259" key="1">
    <source>
        <dbReference type="Pfam" id="PF01850"/>
    </source>
</evidence>
<proteinExistence type="predicted"/>
<keyword evidence="3" id="KW-1185">Reference proteome</keyword>
<dbReference type="Proteomes" id="UP001268256">
    <property type="component" value="Unassembled WGS sequence"/>
</dbReference>
<accession>A0AAE4FRE7</accession>
<dbReference type="Pfam" id="PF01850">
    <property type="entry name" value="PIN"/>
    <property type="match status" value="1"/>
</dbReference>
<dbReference type="SUPFAM" id="SSF88723">
    <property type="entry name" value="PIN domain-like"/>
    <property type="match status" value="1"/>
</dbReference>
<dbReference type="EMBL" id="JAVMIP010000003">
    <property type="protein sequence ID" value="MDS3860137.1"/>
    <property type="molecule type" value="Genomic_DNA"/>
</dbReference>
<gene>
    <name evidence="2" type="ORF">RIF25_04890</name>
</gene>
<dbReference type="Gene3D" id="3.40.50.1010">
    <property type="entry name" value="5'-nuclease"/>
    <property type="match status" value="1"/>
</dbReference>
<feature type="domain" description="PIN" evidence="1">
    <location>
        <begin position="4"/>
        <end position="128"/>
    </location>
</feature>
<reference evidence="3" key="1">
    <citation type="submission" date="2023-07" db="EMBL/GenBank/DDBJ databases">
        <authorList>
            <person name="Luz R."/>
            <person name="Cordeiro R."/>
            <person name="Fonseca A."/>
            <person name="Goncalves V."/>
        </authorList>
    </citation>
    <scope>NUCLEOTIDE SEQUENCE [LARGE SCALE GENOMIC DNA]</scope>
    <source>
        <strain evidence="3">BACA0444</strain>
    </source>
</reference>
<sequence length="152" mass="17506">MTKYLLDTNVVMRFCNPSDTQHQLATEAVFHILMQSDECLLIPQVIIEFWVVATRPIQANGLAWTVERTRNMIDQLLDRFPVLDENPEIFPNWLNLVTTHKVMGKRTHDARIIAAMLSHEITHLLTFNPSDFTGLSSIKIVHPQDLILFEAQ</sequence>
<evidence type="ECO:0000313" key="3">
    <source>
        <dbReference type="Proteomes" id="UP001268256"/>
    </source>
</evidence>
<organism evidence="2 3">
    <name type="scientific">Pseudocalidococcus azoricus BACA0444</name>
    <dbReference type="NCBI Taxonomy" id="2918990"/>
    <lineage>
        <taxon>Bacteria</taxon>
        <taxon>Bacillati</taxon>
        <taxon>Cyanobacteriota</taxon>
        <taxon>Cyanophyceae</taxon>
        <taxon>Acaryochloridales</taxon>
        <taxon>Thermosynechococcaceae</taxon>
        <taxon>Pseudocalidococcus</taxon>
        <taxon>Pseudocalidococcus azoricus</taxon>
    </lineage>
</organism>
<dbReference type="InterPro" id="IPR002716">
    <property type="entry name" value="PIN_dom"/>
</dbReference>
<evidence type="ECO:0000313" key="2">
    <source>
        <dbReference type="EMBL" id="MDS3860137.1"/>
    </source>
</evidence>
<dbReference type="RefSeq" id="WP_322877425.1">
    <property type="nucleotide sequence ID" value="NZ_JAVMIP010000003.1"/>
</dbReference>
<name>A0AAE4FRE7_9CYAN</name>
<protein>
    <submittedName>
        <fullName evidence="2">Type II toxin-antitoxin system VapC family toxin</fullName>
    </submittedName>
</protein>
<dbReference type="AlphaFoldDB" id="A0AAE4FRE7"/>
<dbReference type="InterPro" id="IPR029060">
    <property type="entry name" value="PIN-like_dom_sf"/>
</dbReference>
<dbReference type="CDD" id="cd09854">
    <property type="entry name" value="PIN_VapC-like"/>
    <property type="match status" value="1"/>
</dbReference>
<comment type="caution">
    <text evidence="2">The sequence shown here is derived from an EMBL/GenBank/DDBJ whole genome shotgun (WGS) entry which is preliminary data.</text>
</comment>